<dbReference type="Gene3D" id="2.40.30.10">
    <property type="entry name" value="Translation factors"/>
    <property type="match status" value="1"/>
</dbReference>
<dbReference type="Pfam" id="PF08021">
    <property type="entry name" value="FAD_binding_9"/>
    <property type="match status" value="1"/>
</dbReference>
<accession>A0A917VV38</accession>
<dbReference type="AlphaFoldDB" id="A0A917VV38"/>
<evidence type="ECO:0000313" key="3">
    <source>
        <dbReference type="Proteomes" id="UP000638263"/>
    </source>
</evidence>
<organism evidence="2 3">
    <name type="scientific">Nocardia jinanensis</name>
    <dbReference type="NCBI Taxonomy" id="382504"/>
    <lineage>
        <taxon>Bacteria</taxon>
        <taxon>Bacillati</taxon>
        <taxon>Actinomycetota</taxon>
        <taxon>Actinomycetes</taxon>
        <taxon>Mycobacteriales</taxon>
        <taxon>Nocardiaceae</taxon>
        <taxon>Nocardia</taxon>
    </lineage>
</organism>
<dbReference type="PANTHER" id="PTHR30157">
    <property type="entry name" value="FERRIC REDUCTASE, NADPH-DEPENDENT"/>
    <property type="match status" value="1"/>
</dbReference>
<dbReference type="EMBL" id="BMMH01000006">
    <property type="protein sequence ID" value="GGL17478.1"/>
    <property type="molecule type" value="Genomic_DNA"/>
</dbReference>
<dbReference type="PANTHER" id="PTHR30157:SF0">
    <property type="entry name" value="NADPH-DEPENDENT FERRIC-CHELATE REDUCTASE"/>
    <property type="match status" value="1"/>
</dbReference>
<dbReference type="GO" id="GO:0016491">
    <property type="term" value="F:oxidoreductase activity"/>
    <property type="evidence" value="ECO:0007669"/>
    <property type="project" value="InterPro"/>
</dbReference>
<dbReference type="InterPro" id="IPR007037">
    <property type="entry name" value="SIP_rossman_dom"/>
</dbReference>
<dbReference type="Proteomes" id="UP000638263">
    <property type="component" value="Unassembled WGS sequence"/>
</dbReference>
<evidence type="ECO:0000259" key="1">
    <source>
        <dbReference type="PROSITE" id="PS51384"/>
    </source>
</evidence>
<dbReference type="InterPro" id="IPR017927">
    <property type="entry name" value="FAD-bd_FR_type"/>
</dbReference>
<dbReference type="Pfam" id="PF04954">
    <property type="entry name" value="SIP"/>
    <property type="match status" value="1"/>
</dbReference>
<gene>
    <name evidence="2" type="ORF">GCM10011588_35230</name>
</gene>
<sequence length="277" mass="30587">MATRTKHLEPQERRVCTAETLATERIGPSFIRVTIGGPDLHDFAPMGYDQWFRLFLPRAQQPGLRLPTVAKDKLWYAQYLEMSSNTRPFIRNYTVRAFRPAGAGRFGTHAEIDIDFVAHGDTGPASTWADRALPGTRIGLLDEGTMYQAPPHTNWSLLAGDESALPAIAGVLRSAPRDLQGAAYIEVPHSEDIQDLDEPTGVRVHWLPRNTPTRRIGTLATEAVCGAHLPGANVYAFVAGEQQLASGIRRHLVRDRGFDKSDITFTGYWRIGIAASS</sequence>
<feature type="domain" description="FAD-binding FR-type" evidence="1">
    <location>
        <begin position="13"/>
        <end position="158"/>
    </location>
</feature>
<dbReference type="InterPro" id="IPR013113">
    <property type="entry name" value="SIP_FAD-bd"/>
</dbReference>
<dbReference type="InterPro" id="IPR039374">
    <property type="entry name" value="SIP_fam"/>
</dbReference>
<name>A0A917VV38_9NOCA</name>
<reference evidence="2" key="1">
    <citation type="journal article" date="2014" name="Int. J. Syst. Evol. Microbiol.">
        <title>Complete genome sequence of Corynebacterium casei LMG S-19264T (=DSM 44701T), isolated from a smear-ripened cheese.</title>
        <authorList>
            <consortium name="US DOE Joint Genome Institute (JGI-PGF)"/>
            <person name="Walter F."/>
            <person name="Albersmeier A."/>
            <person name="Kalinowski J."/>
            <person name="Ruckert C."/>
        </authorList>
    </citation>
    <scope>NUCLEOTIDE SEQUENCE</scope>
    <source>
        <strain evidence="2">CGMCC 4.3508</strain>
    </source>
</reference>
<reference evidence="2" key="2">
    <citation type="submission" date="2020-09" db="EMBL/GenBank/DDBJ databases">
        <authorList>
            <person name="Sun Q."/>
            <person name="Zhou Y."/>
        </authorList>
    </citation>
    <scope>NUCLEOTIDE SEQUENCE</scope>
    <source>
        <strain evidence="2">CGMCC 4.3508</strain>
    </source>
</reference>
<dbReference type="Gene3D" id="3.40.50.80">
    <property type="entry name" value="Nucleotide-binding domain of ferredoxin-NADP reductase (FNR) module"/>
    <property type="match status" value="1"/>
</dbReference>
<keyword evidence="3" id="KW-1185">Reference proteome</keyword>
<dbReference type="RefSeq" id="WP_058856041.1">
    <property type="nucleotide sequence ID" value="NZ_BMMH01000006.1"/>
</dbReference>
<protein>
    <submittedName>
        <fullName evidence="2">Siderophore-interacting protein</fullName>
    </submittedName>
</protein>
<dbReference type="CDD" id="cd06193">
    <property type="entry name" value="siderophore_interacting"/>
    <property type="match status" value="1"/>
</dbReference>
<dbReference type="InterPro" id="IPR039261">
    <property type="entry name" value="FNR_nucleotide-bd"/>
</dbReference>
<proteinExistence type="predicted"/>
<comment type="caution">
    <text evidence="2">The sequence shown here is derived from an EMBL/GenBank/DDBJ whole genome shotgun (WGS) entry which is preliminary data.</text>
</comment>
<dbReference type="PROSITE" id="PS51384">
    <property type="entry name" value="FAD_FR"/>
    <property type="match status" value="1"/>
</dbReference>
<evidence type="ECO:0000313" key="2">
    <source>
        <dbReference type="EMBL" id="GGL17478.1"/>
    </source>
</evidence>